<keyword evidence="2" id="KW-1185">Reference proteome</keyword>
<reference evidence="1 2" key="1">
    <citation type="journal article" date="2021" name="Int. J. Syst. Evol. Microbiol.">
        <title>Reticulibacter mediterranei gen. nov., sp. nov., within the new family Reticulibacteraceae fam. nov., and Ktedonospora formicarum gen. nov., sp. nov., Ktedonobacter robiniae sp. nov., Dictyobacter formicarum sp. nov. and Dictyobacter arantiisoli sp. nov., belonging to the class Ktedonobacteria.</title>
        <authorList>
            <person name="Yabe S."/>
            <person name="Zheng Y."/>
            <person name="Wang C.M."/>
            <person name="Sakai Y."/>
            <person name="Abe K."/>
            <person name="Yokota A."/>
            <person name="Donadio S."/>
            <person name="Cavaletti L."/>
            <person name="Monciardini P."/>
        </authorList>
    </citation>
    <scope>NUCLEOTIDE SEQUENCE [LARGE SCALE GENOMIC DNA]</scope>
    <source>
        <strain evidence="1 2">SOSP1-30</strain>
    </source>
</reference>
<evidence type="ECO:0008006" key="3">
    <source>
        <dbReference type="Google" id="ProtNLM"/>
    </source>
</evidence>
<gene>
    <name evidence="1" type="ORF">KSB_45370</name>
</gene>
<comment type="caution">
    <text evidence="1">The sequence shown here is derived from an EMBL/GenBank/DDBJ whole genome shotgun (WGS) entry which is preliminary data.</text>
</comment>
<organism evidence="1 2">
    <name type="scientific">Ktedonobacter robiniae</name>
    <dbReference type="NCBI Taxonomy" id="2778365"/>
    <lineage>
        <taxon>Bacteria</taxon>
        <taxon>Bacillati</taxon>
        <taxon>Chloroflexota</taxon>
        <taxon>Ktedonobacteria</taxon>
        <taxon>Ktedonobacterales</taxon>
        <taxon>Ktedonobacteraceae</taxon>
        <taxon>Ktedonobacter</taxon>
    </lineage>
</organism>
<dbReference type="EMBL" id="BNJG01000002">
    <property type="protein sequence ID" value="GHO56062.1"/>
    <property type="molecule type" value="Genomic_DNA"/>
</dbReference>
<accession>A0ABQ3UTQ6</accession>
<name>A0ABQ3UTQ6_9CHLR</name>
<protein>
    <recommendedName>
        <fullName evidence="3">Secreted protein</fullName>
    </recommendedName>
</protein>
<proteinExistence type="predicted"/>
<evidence type="ECO:0000313" key="2">
    <source>
        <dbReference type="Proteomes" id="UP000654345"/>
    </source>
</evidence>
<dbReference type="Proteomes" id="UP000654345">
    <property type="component" value="Unassembled WGS sequence"/>
</dbReference>
<evidence type="ECO:0000313" key="1">
    <source>
        <dbReference type="EMBL" id="GHO56062.1"/>
    </source>
</evidence>
<sequence>MSVIVVLHLIGAQQGGVCMLPMFSHPCSRDVQVTPRQVWPALPHDLRTRIAGLLAELALHMVAAHPGNACTAKEAGCAYPTTRSKNPF</sequence>